<dbReference type="Gene3D" id="3.100.10.10">
    <property type="match status" value="1"/>
</dbReference>
<organism evidence="5">
    <name type="scientific">marine sediment metagenome</name>
    <dbReference type="NCBI Taxonomy" id="412755"/>
    <lineage>
        <taxon>unclassified sequences</taxon>
        <taxon>metagenomes</taxon>
        <taxon>ecological metagenomes</taxon>
    </lineage>
</organism>
<evidence type="ECO:0000256" key="2">
    <source>
        <dbReference type="ARBA" id="ARBA00022980"/>
    </source>
</evidence>
<keyword evidence="2" id="KW-0689">Ribosomal protein</keyword>
<gene>
    <name evidence="5" type="ORF">S01H1_52191</name>
</gene>
<dbReference type="InterPro" id="IPR021131">
    <property type="entry name" value="Ribosomal_uL15/eL18"/>
</dbReference>
<evidence type="ECO:0000256" key="1">
    <source>
        <dbReference type="ARBA" id="ARBA00007320"/>
    </source>
</evidence>
<dbReference type="AlphaFoldDB" id="X0WAY1"/>
<sequence length="121" mass="13212">MRGGHGKAGRKKHKWTWVIRYEPDYFGKHGFKRAWVPTSETLNVGELDEQVNTLLTKGLAKKVQEGVAVNLGKLGIDKLLGSGKITQPLIVTAKSWSEAAAKKIEQAGGRVLSTEDGNISE</sequence>
<comment type="similarity">
    <text evidence="1">Belongs to the universal ribosomal protein uL15 family.</text>
</comment>
<proteinExistence type="inferred from homology"/>
<evidence type="ECO:0000256" key="3">
    <source>
        <dbReference type="ARBA" id="ARBA00023274"/>
    </source>
</evidence>
<evidence type="ECO:0000259" key="4">
    <source>
        <dbReference type="Pfam" id="PF00828"/>
    </source>
</evidence>
<accession>X0WAY1</accession>
<evidence type="ECO:0000313" key="5">
    <source>
        <dbReference type="EMBL" id="GAG27815.1"/>
    </source>
</evidence>
<dbReference type="Pfam" id="PF00828">
    <property type="entry name" value="Ribosomal_L27A"/>
    <property type="match status" value="1"/>
</dbReference>
<reference evidence="5" key="1">
    <citation type="journal article" date="2014" name="Front. Microbiol.">
        <title>High frequency of phylogenetically diverse reductive dehalogenase-homologous genes in deep subseafloor sedimentary metagenomes.</title>
        <authorList>
            <person name="Kawai M."/>
            <person name="Futagami T."/>
            <person name="Toyoda A."/>
            <person name="Takaki Y."/>
            <person name="Nishi S."/>
            <person name="Hori S."/>
            <person name="Arai W."/>
            <person name="Tsubouchi T."/>
            <person name="Morono Y."/>
            <person name="Uchiyama I."/>
            <person name="Ito T."/>
            <person name="Fujiyama A."/>
            <person name="Inagaki F."/>
            <person name="Takami H."/>
        </authorList>
    </citation>
    <scope>NUCLEOTIDE SEQUENCE</scope>
    <source>
        <strain evidence="5">Expedition CK06-06</strain>
    </source>
</reference>
<dbReference type="PANTHER" id="PTHR11721">
    <property type="entry name" value="60S RIBOSOMAL PROTEIN L27A"/>
    <property type="match status" value="1"/>
</dbReference>
<protein>
    <recommendedName>
        <fullName evidence="4">Large ribosomal subunit protein uL15/eL18 domain-containing protein</fullName>
    </recommendedName>
</protein>
<comment type="caution">
    <text evidence="5">The sequence shown here is derived from an EMBL/GenBank/DDBJ whole genome shotgun (WGS) entry which is preliminary data.</text>
</comment>
<name>X0WAY1_9ZZZZ</name>
<keyword evidence="3" id="KW-0687">Ribonucleoprotein</keyword>
<dbReference type="SUPFAM" id="SSF52080">
    <property type="entry name" value="Ribosomal proteins L15p and L18e"/>
    <property type="match status" value="1"/>
</dbReference>
<feature type="domain" description="Large ribosomal subunit protein uL15/eL18" evidence="4">
    <location>
        <begin position="41"/>
        <end position="111"/>
    </location>
</feature>
<dbReference type="InterPro" id="IPR036227">
    <property type="entry name" value="Ribosomal_uL15/eL18_sf"/>
</dbReference>
<dbReference type="EMBL" id="BARS01033725">
    <property type="protein sequence ID" value="GAG27815.1"/>
    <property type="molecule type" value="Genomic_DNA"/>
</dbReference>
<dbReference type="GO" id="GO:0003735">
    <property type="term" value="F:structural constituent of ribosome"/>
    <property type="evidence" value="ECO:0007669"/>
    <property type="project" value="TreeGrafter"/>
</dbReference>
<dbReference type="PANTHER" id="PTHR11721:SF3">
    <property type="entry name" value="LARGE RIBOSOMAL SUBUNIT PROTEIN UL15"/>
    <property type="match status" value="1"/>
</dbReference>
<dbReference type="GO" id="GO:0022625">
    <property type="term" value="C:cytosolic large ribosomal subunit"/>
    <property type="evidence" value="ECO:0007669"/>
    <property type="project" value="TreeGrafter"/>
</dbReference>